<name>A0A9X2FFZ1_9BACT</name>
<dbReference type="EMBL" id="JAMXLR010000061">
    <property type="protein sequence ID" value="MCO6045634.1"/>
    <property type="molecule type" value="Genomic_DNA"/>
</dbReference>
<evidence type="ECO:0000313" key="3">
    <source>
        <dbReference type="Proteomes" id="UP001155241"/>
    </source>
</evidence>
<sequence length="242" mass="26386">MYVESGGPVFAPPGVVPTPGTAGVPAFPESMAAPPAFAPPMAEETSGALAPQLGLPVAETQTPALPNPLKLPVSNHDYAWDQIVDVVSDYFPIALEQRVHIDQQVWTEGRVETPYQVGATMFEPLRNDSVGAFNRWQSTLQTIRRRAVVRVAPEPDGYVVEIRVDRELEDLPRPEEATAGAATLRNDSSLPSAARGAVSRTEWSQQWIPLGRDTPLEQKMLAEIRDRLALTPHVPMTIAPVQ</sequence>
<evidence type="ECO:0000313" key="2">
    <source>
        <dbReference type="EMBL" id="MCO6045634.1"/>
    </source>
</evidence>
<protein>
    <submittedName>
        <fullName evidence="2">Uncharacterized protein</fullName>
    </submittedName>
</protein>
<proteinExistence type="predicted"/>
<gene>
    <name evidence="2" type="ORF">NG895_17185</name>
</gene>
<dbReference type="AlphaFoldDB" id="A0A9X2FFZ1"/>
<accession>A0A9X2FFZ1</accession>
<dbReference type="RefSeq" id="WP_252853749.1">
    <property type="nucleotide sequence ID" value="NZ_JAMXLR010000061.1"/>
</dbReference>
<organism evidence="2 3">
    <name type="scientific">Aeoliella straminimaris</name>
    <dbReference type="NCBI Taxonomy" id="2954799"/>
    <lineage>
        <taxon>Bacteria</taxon>
        <taxon>Pseudomonadati</taxon>
        <taxon>Planctomycetota</taxon>
        <taxon>Planctomycetia</taxon>
        <taxon>Pirellulales</taxon>
        <taxon>Lacipirellulaceae</taxon>
        <taxon>Aeoliella</taxon>
    </lineage>
</organism>
<feature type="region of interest" description="Disordered" evidence="1">
    <location>
        <begin position="172"/>
        <end position="197"/>
    </location>
</feature>
<reference evidence="2" key="1">
    <citation type="submission" date="2022-06" db="EMBL/GenBank/DDBJ databases">
        <title>Aeoliella straminimaris, a novel planctomycete from sediments.</title>
        <authorList>
            <person name="Vitorino I.R."/>
            <person name="Lage O.M."/>
        </authorList>
    </citation>
    <scope>NUCLEOTIDE SEQUENCE</scope>
    <source>
        <strain evidence="2">ICT_H6.2</strain>
    </source>
</reference>
<dbReference type="Proteomes" id="UP001155241">
    <property type="component" value="Unassembled WGS sequence"/>
</dbReference>
<comment type="caution">
    <text evidence="2">The sequence shown here is derived from an EMBL/GenBank/DDBJ whole genome shotgun (WGS) entry which is preliminary data.</text>
</comment>
<evidence type="ECO:0000256" key="1">
    <source>
        <dbReference type="SAM" id="MobiDB-lite"/>
    </source>
</evidence>
<keyword evidence="3" id="KW-1185">Reference proteome</keyword>